<dbReference type="EMBL" id="CP108021">
    <property type="protein sequence ID" value="WUM22053.1"/>
    <property type="molecule type" value="Genomic_DNA"/>
</dbReference>
<dbReference type="RefSeq" id="WP_328858987.1">
    <property type="nucleotide sequence ID" value="NZ_CP108021.1"/>
</dbReference>
<reference evidence="3 4" key="1">
    <citation type="submission" date="2022-10" db="EMBL/GenBank/DDBJ databases">
        <title>The complete genomes of actinobacterial strains from the NBC collection.</title>
        <authorList>
            <person name="Joergensen T.S."/>
            <person name="Alvarez Arevalo M."/>
            <person name="Sterndorff E.B."/>
            <person name="Faurdal D."/>
            <person name="Vuksanovic O."/>
            <person name="Mourched A.-S."/>
            <person name="Charusanti P."/>
            <person name="Shaw S."/>
            <person name="Blin K."/>
            <person name="Weber T."/>
        </authorList>
    </citation>
    <scope>NUCLEOTIDE SEQUENCE [LARGE SCALE GENOMIC DNA]</scope>
    <source>
        <strain evidence="3 4">NBC_00319</strain>
    </source>
</reference>
<sequence length="271" mass="29485">MITIGDLASLARVSVRMLRHYDAIGLLTPAHVDPHSSYRYYDLDQLRRLNRIVALKDLGFTLEAVGRIVDDELTGDDLRTLLRTRQAEIAASIAAEEHRLARVAARIRIIESENAMTTAHITTTTVTPVRHVGLTAVAESATSEAVGPVIQPMYPQIIEALTAAGATPTGPSVAYYRPEPTAGEEAVRVHATFPVGDVDIAGLATIDLPGGEYASIIHTGSMDTVDSAYQQLNRWVTDQGLHLTGEGREIYLEMSDDPADWVTEVQVAFTR</sequence>
<evidence type="ECO:0000313" key="3">
    <source>
        <dbReference type="EMBL" id="WUM22053.1"/>
    </source>
</evidence>
<evidence type="ECO:0000256" key="1">
    <source>
        <dbReference type="ARBA" id="ARBA00023125"/>
    </source>
</evidence>
<accession>A0AAU4K7D9</accession>
<dbReference type="AlphaFoldDB" id="A0AAU4K7D9"/>
<dbReference type="PANTHER" id="PTHR30204">
    <property type="entry name" value="REDOX-CYCLING DRUG-SENSING TRANSCRIPTIONAL ACTIVATOR SOXR"/>
    <property type="match status" value="1"/>
</dbReference>
<dbReference type="PROSITE" id="PS50937">
    <property type="entry name" value="HTH_MERR_2"/>
    <property type="match status" value="1"/>
</dbReference>
<dbReference type="InterPro" id="IPR011256">
    <property type="entry name" value="Reg_factor_effector_dom_sf"/>
</dbReference>
<keyword evidence="4" id="KW-1185">Reference proteome</keyword>
<gene>
    <name evidence="3" type="ORF">OG579_09920</name>
</gene>
<dbReference type="Pfam" id="PF13411">
    <property type="entry name" value="MerR_1"/>
    <property type="match status" value="1"/>
</dbReference>
<dbReference type="GO" id="GO:0003700">
    <property type="term" value="F:DNA-binding transcription factor activity"/>
    <property type="evidence" value="ECO:0007669"/>
    <property type="project" value="InterPro"/>
</dbReference>
<dbReference type="Pfam" id="PF06445">
    <property type="entry name" value="GyrI-like"/>
    <property type="match status" value="1"/>
</dbReference>
<feature type="domain" description="HTH merR-type" evidence="2">
    <location>
        <begin position="1"/>
        <end position="71"/>
    </location>
</feature>
<dbReference type="Proteomes" id="UP001432128">
    <property type="component" value="Chromosome"/>
</dbReference>
<dbReference type="PROSITE" id="PS00552">
    <property type="entry name" value="HTH_MERR_1"/>
    <property type="match status" value="1"/>
</dbReference>
<dbReference type="SUPFAM" id="SSF55136">
    <property type="entry name" value="Probable bacterial effector-binding domain"/>
    <property type="match status" value="1"/>
</dbReference>
<dbReference type="SUPFAM" id="SSF46955">
    <property type="entry name" value="Putative DNA-binding domain"/>
    <property type="match status" value="1"/>
</dbReference>
<dbReference type="PANTHER" id="PTHR30204:SF97">
    <property type="entry name" value="MERR FAMILY REGULATORY PROTEIN"/>
    <property type="match status" value="1"/>
</dbReference>
<dbReference type="SMART" id="SM00871">
    <property type="entry name" value="AraC_E_bind"/>
    <property type="match status" value="1"/>
</dbReference>
<keyword evidence="1" id="KW-0238">DNA-binding</keyword>
<dbReference type="KEGG" id="whr:OG579_09920"/>
<dbReference type="CDD" id="cd01107">
    <property type="entry name" value="HTH_BmrR"/>
    <property type="match status" value="1"/>
</dbReference>
<protein>
    <submittedName>
        <fullName evidence="3">MerR family transcriptional regulator</fullName>
    </submittedName>
</protein>
<evidence type="ECO:0000313" key="4">
    <source>
        <dbReference type="Proteomes" id="UP001432128"/>
    </source>
</evidence>
<dbReference type="SMART" id="SM00422">
    <property type="entry name" value="HTH_MERR"/>
    <property type="match status" value="1"/>
</dbReference>
<dbReference type="GO" id="GO:0003677">
    <property type="term" value="F:DNA binding"/>
    <property type="evidence" value="ECO:0007669"/>
    <property type="project" value="UniProtKB-KW"/>
</dbReference>
<dbReference type="InterPro" id="IPR000551">
    <property type="entry name" value="MerR-type_HTH_dom"/>
</dbReference>
<organism evidence="3 4">
    <name type="scientific">Williamsia herbipolensis</name>
    <dbReference type="NCBI Taxonomy" id="1603258"/>
    <lineage>
        <taxon>Bacteria</taxon>
        <taxon>Bacillati</taxon>
        <taxon>Actinomycetota</taxon>
        <taxon>Actinomycetes</taxon>
        <taxon>Mycobacteriales</taxon>
        <taxon>Nocardiaceae</taxon>
        <taxon>Williamsia</taxon>
    </lineage>
</organism>
<dbReference type="InterPro" id="IPR029442">
    <property type="entry name" value="GyrI-like"/>
</dbReference>
<dbReference type="InterPro" id="IPR047057">
    <property type="entry name" value="MerR_fam"/>
</dbReference>
<proteinExistence type="predicted"/>
<dbReference type="Gene3D" id="3.20.80.10">
    <property type="entry name" value="Regulatory factor, effector binding domain"/>
    <property type="match status" value="1"/>
</dbReference>
<dbReference type="Gene3D" id="1.10.1660.10">
    <property type="match status" value="1"/>
</dbReference>
<dbReference type="InterPro" id="IPR010499">
    <property type="entry name" value="AraC_E-bd"/>
</dbReference>
<dbReference type="InterPro" id="IPR009061">
    <property type="entry name" value="DNA-bd_dom_put_sf"/>
</dbReference>
<evidence type="ECO:0000259" key="2">
    <source>
        <dbReference type="PROSITE" id="PS50937"/>
    </source>
</evidence>
<name>A0AAU4K7D9_9NOCA</name>